<comment type="caution">
    <text evidence="1">The sequence shown here is derived from an EMBL/GenBank/DDBJ whole genome shotgun (WGS) entry which is preliminary data.</text>
</comment>
<dbReference type="OrthoDB" id="883826at2"/>
<evidence type="ECO:0000313" key="2">
    <source>
        <dbReference type="Proteomes" id="UP000294644"/>
    </source>
</evidence>
<proteinExistence type="predicted"/>
<evidence type="ECO:0000313" key="1">
    <source>
        <dbReference type="EMBL" id="TDE03974.1"/>
    </source>
</evidence>
<organism evidence="1 2">
    <name type="scientific">Flavobacterium sandaracinum</name>
    <dbReference type="NCBI Taxonomy" id="2541733"/>
    <lineage>
        <taxon>Bacteria</taxon>
        <taxon>Pseudomonadati</taxon>
        <taxon>Bacteroidota</taxon>
        <taxon>Flavobacteriia</taxon>
        <taxon>Flavobacteriales</taxon>
        <taxon>Flavobacteriaceae</taxon>
        <taxon>Flavobacterium</taxon>
    </lineage>
</organism>
<dbReference type="EMBL" id="SMFN01000010">
    <property type="protein sequence ID" value="TDE03974.1"/>
    <property type="molecule type" value="Genomic_DNA"/>
</dbReference>
<protein>
    <submittedName>
        <fullName evidence="1">Uncharacterized protein</fullName>
    </submittedName>
</protein>
<keyword evidence="2" id="KW-1185">Reference proteome</keyword>
<accession>A0A4R5CZC3</accession>
<name>A0A4R5CZC3_9FLAO</name>
<dbReference type="Proteomes" id="UP000294644">
    <property type="component" value="Unassembled WGS sequence"/>
</dbReference>
<sequence>MKIPATITAALLTLFLTSCVQKTFKKTVVFQLDASDIKGIKNVSINGKDQPLSWKNSTDMKVIKKDSLYELTTTFETGYTFTEVKFMVNDSLEFNNQDNRRVNFAATDTTFYEATFNKR</sequence>
<dbReference type="AlphaFoldDB" id="A0A4R5CZC3"/>
<dbReference type="PROSITE" id="PS51257">
    <property type="entry name" value="PROKAR_LIPOPROTEIN"/>
    <property type="match status" value="1"/>
</dbReference>
<reference evidence="1 2" key="1">
    <citation type="submission" date="2019-03" db="EMBL/GenBank/DDBJ databases">
        <title>Flavobacterium LB-D12 sp. nov., isolated from arctic soil.</title>
        <authorList>
            <person name="Chaudhary D.K."/>
        </authorList>
    </citation>
    <scope>NUCLEOTIDE SEQUENCE [LARGE SCALE GENOMIC DNA]</scope>
    <source>
        <strain evidence="1 2">LB-D12</strain>
    </source>
</reference>
<dbReference type="RefSeq" id="WP_132066421.1">
    <property type="nucleotide sequence ID" value="NZ_SMFN01000010.1"/>
</dbReference>
<gene>
    <name evidence="1" type="ORF">E0F91_10100</name>
</gene>